<evidence type="ECO:0000313" key="3">
    <source>
        <dbReference type="EMBL" id="GAA4325948.1"/>
    </source>
</evidence>
<accession>A0ABP8GKE0</accession>
<dbReference type="Pfam" id="PF20077">
    <property type="entry name" value="CcmD_alt"/>
    <property type="match status" value="1"/>
</dbReference>
<dbReference type="RefSeq" id="WP_345254647.1">
    <property type="nucleotide sequence ID" value="NZ_BAABGY010000006.1"/>
</dbReference>
<sequence>MKKALLLLALLMAHGWASAQGGTAEMADVFRSNGKIFIVFAVIVTIFAGIVLYLVRLDRKLSRLEKQPYH</sequence>
<protein>
    <recommendedName>
        <fullName evidence="5">CcmD family protein</fullName>
    </recommendedName>
</protein>
<feature type="chain" id="PRO_5047440394" description="CcmD family protein" evidence="2">
    <location>
        <begin position="20"/>
        <end position="70"/>
    </location>
</feature>
<keyword evidence="2" id="KW-0732">Signal</keyword>
<evidence type="ECO:0000313" key="4">
    <source>
        <dbReference type="Proteomes" id="UP001501725"/>
    </source>
</evidence>
<keyword evidence="1" id="KW-0812">Transmembrane</keyword>
<name>A0ABP8GKE0_9BACT</name>
<dbReference type="EMBL" id="BAABGY010000006">
    <property type="protein sequence ID" value="GAA4325948.1"/>
    <property type="molecule type" value="Genomic_DNA"/>
</dbReference>
<dbReference type="Proteomes" id="UP001501725">
    <property type="component" value="Unassembled WGS sequence"/>
</dbReference>
<feature type="signal peptide" evidence="2">
    <location>
        <begin position="1"/>
        <end position="19"/>
    </location>
</feature>
<keyword evidence="4" id="KW-1185">Reference proteome</keyword>
<feature type="transmembrane region" description="Helical" evidence="1">
    <location>
        <begin position="35"/>
        <end position="55"/>
    </location>
</feature>
<gene>
    <name evidence="3" type="ORF">GCM10023184_14280</name>
</gene>
<comment type="caution">
    <text evidence="3">The sequence shown here is derived from an EMBL/GenBank/DDBJ whole genome shotgun (WGS) entry which is preliminary data.</text>
</comment>
<evidence type="ECO:0000256" key="1">
    <source>
        <dbReference type="SAM" id="Phobius"/>
    </source>
</evidence>
<organism evidence="3 4">
    <name type="scientific">Flaviaesturariibacter amylovorans</name>
    <dbReference type="NCBI Taxonomy" id="1084520"/>
    <lineage>
        <taxon>Bacteria</taxon>
        <taxon>Pseudomonadati</taxon>
        <taxon>Bacteroidota</taxon>
        <taxon>Chitinophagia</taxon>
        <taxon>Chitinophagales</taxon>
        <taxon>Chitinophagaceae</taxon>
        <taxon>Flaviaestuariibacter</taxon>
    </lineage>
</organism>
<reference evidence="4" key="1">
    <citation type="journal article" date="2019" name="Int. J. Syst. Evol. Microbiol.">
        <title>The Global Catalogue of Microorganisms (GCM) 10K type strain sequencing project: providing services to taxonomists for standard genome sequencing and annotation.</title>
        <authorList>
            <consortium name="The Broad Institute Genomics Platform"/>
            <consortium name="The Broad Institute Genome Sequencing Center for Infectious Disease"/>
            <person name="Wu L."/>
            <person name="Ma J."/>
        </authorList>
    </citation>
    <scope>NUCLEOTIDE SEQUENCE [LARGE SCALE GENOMIC DNA]</scope>
    <source>
        <strain evidence="4">JCM 17919</strain>
    </source>
</reference>
<dbReference type="NCBIfam" id="TIGR04391">
    <property type="entry name" value="CcmD_alt_fam"/>
    <property type="match status" value="1"/>
</dbReference>
<proteinExistence type="predicted"/>
<keyword evidence="1" id="KW-0472">Membrane</keyword>
<evidence type="ECO:0000256" key="2">
    <source>
        <dbReference type="SAM" id="SignalP"/>
    </source>
</evidence>
<keyword evidence="1" id="KW-1133">Transmembrane helix</keyword>
<evidence type="ECO:0008006" key="5">
    <source>
        <dbReference type="Google" id="ProtNLM"/>
    </source>
</evidence>
<dbReference type="InterPro" id="IPR030888">
    <property type="entry name" value="Put_ccm"/>
</dbReference>